<accession>A0A6J7E848</accession>
<dbReference type="AlphaFoldDB" id="A0A6J7E848"/>
<reference evidence="1" key="1">
    <citation type="submission" date="2020-05" db="EMBL/GenBank/DDBJ databases">
        <authorList>
            <person name="Chiriac C."/>
            <person name="Salcher M."/>
            <person name="Ghai R."/>
            <person name="Kavagutti S V."/>
        </authorList>
    </citation>
    <scope>NUCLEOTIDE SEQUENCE</scope>
</reference>
<evidence type="ECO:0000313" key="1">
    <source>
        <dbReference type="EMBL" id="CAB4879267.1"/>
    </source>
</evidence>
<sequence length="267" mass="30890">MATSTTHITILKKLRADTGEENLGSIPLKALEAMDARYSFSSTRVALSALRKQYPECKEFLDEVKKRGPQWKELDESQEPTEAQKKKFVSWSNILEFRDEYYNEMTPIQRLLMALYTYIPPVRLDFTPMKIVTRKPLKLEDGLNYYVRTKKPYFIFHSYKTHAHYGDKKVLVPPKLQKEIDATVPVDHAYLLQDEAGAPWQETRLSQTVARIFKQFHSMNTGVGMFRHSYATKFHAGQLPLAAIKKTASSMMHGPLQSMSYRFLSLE</sequence>
<organism evidence="1">
    <name type="scientific">freshwater metagenome</name>
    <dbReference type="NCBI Taxonomy" id="449393"/>
    <lineage>
        <taxon>unclassified sequences</taxon>
        <taxon>metagenomes</taxon>
        <taxon>ecological metagenomes</taxon>
    </lineage>
</organism>
<dbReference type="EMBL" id="CAFBLX010000018">
    <property type="protein sequence ID" value="CAB4879267.1"/>
    <property type="molecule type" value="Genomic_DNA"/>
</dbReference>
<name>A0A6J7E848_9ZZZZ</name>
<protein>
    <submittedName>
        <fullName evidence="1">Unannotated protein</fullName>
    </submittedName>
</protein>
<gene>
    <name evidence="1" type="ORF">UFOPK3472_00459</name>
</gene>
<proteinExistence type="predicted"/>